<dbReference type="Proteomes" id="UP000617145">
    <property type="component" value="Unassembled WGS sequence"/>
</dbReference>
<keyword evidence="2" id="KW-1185">Reference proteome</keyword>
<sequence length="95" mass="10211">MTGREDRTQVPEAPEPTVLRMHPSLGDLYRQKISHLVDALADPAVRAQAAEAMRSLISKLRMVPAADAPDGNGIASTCGPRALGHVGCCFRYGLR</sequence>
<dbReference type="AlphaFoldDB" id="A0A8J2ZHT5"/>
<gene>
    <name evidence="1" type="ORF">GCM10011415_11360</name>
</gene>
<reference evidence="1" key="2">
    <citation type="submission" date="2020-09" db="EMBL/GenBank/DDBJ databases">
        <authorList>
            <person name="Sun Q."/>
            <person name="Zhou Y."/>
        </authorList>
    </citation>
    <scope>NUCLEOTIDE SEQUENCE</scope>
    <source>
        <strain evidence="1">CGMCC 1.15762</strain>
    </source>
</reference>
<evidence type="ECO:0000313" key="1">
    <source>
        <dbReference type="EMBL" id="GGG66317.1"/>
    </source>
</evidence>
<reference evidence="1" key="1">
    <citation type="journal article" date="2014" name="Int. J. Syst. Evol. Microbiol.">
        <title>Complete genome sequence of Corynebacterium casei LMG S-19264T (=DSM 44701T), isolated from a smear-ripened cheese.</title>
        <authorList>
            <consortium name="US DOE Joint Genome Institute (JGI-PGF)"/>
            <person name="Walter F."/>
            <person name="Albersmeier A."/>
            <person name="Kalinowski J."/>
            <person name="Ruckert C."/>
        </authorList>
    </citation>
    <scope>NUCLEOTIDE SEQUENCE</scope>
    <source>
        <strain evidence="1">CGMCC 1.15762</strain>
    </source>
</reference>
<comment type="caution">
    <text evidence="1">The sequence shown here is derived from an EMBL/GenBank/DDBJ whole genome shotgun (WGS) entry which is preliminary data.</text>
</comment>
<name>A0A8J2ZHT5_9RHOB</name>
<proteinExistence type="predicted"/>
<dbReference type="EMBL" id="BMJV01000002">
    <property type="protein sequence ID" value="GGG66317.1"/>
    <property type="molecule type" value="Genomic_DNA"/>
</dbReference>
<accession>A0A8J2ZHT5</accession>
<protein>
    <submittedName>
        <fullName evidence="1">Uncharacterized protein</fullName>
    </submittedName>
</protein>
<evidence type="ECO:0000313" key="2">
    <source>
        <dbReference type="Proteomes" id="UP000617145"/>
    </source>
</evidence>
<organism evidence="1 2">
    <name type="scientific">Salipiger pallidus</name>
    <dbReference type="NCBI Taxonomy" id="1775170"/>
    <lineage>
        <taxon>Bacteria</taxon>
        <taxon>Pseudomonadati</taxon>
        <taxon>Pseudomonadota</taxon>
        <taxon>Alphaproteobacteria</taxon>
        <taxon>Rhodobacterales</taxon>
        <taxon>Roseobacteraceae</taxon>
        <taxon>Salipiger</taxon>
    </lineage>
</organism>